<feature type="region of interest" description="Disordered" evidence="1">
    <location>
        <begin position="1"/>
        <end position="20"/>
    </location>
</feature>
<evidence type="ECO:0000256" key="1">
    <source>
        <dbReference type="SAM" id="MobiDB-lite"/>
    </source>
</evidence>
<dbReference type="PANTHER" id="PTHR22911:SF103">
    <property type="entry name" value="BLR2811 PROTEIN"/>
    <property type="match status" value="1"/>
</dbReference>
<keyword evidence="2" id="KW-0472">Membrane</keyword>
<feature type="transmembrane region" description="Helical" evidence="2">
    <location>
        <begin position="66"/>
        <end position="85"/>
    </location>
</feature>
<keyword evidence="2" id="KW-1133">Transmembrane helix</keyword>
<dbReference type="PANTHER" id="PTHR22911">
    <property type="entry name" value="ACYL-MALONYL CONDENSING ENZYME-RELATED"/>
    <property type="match status" value="1"/>
</dbReference>
<dbReference type="InterPro" id="IPR000620">
    <property type="entry name" value="EamA_dom"/>
</dbReference>
<dbReference type="SUPFAM" id="SSF103481">
    <property type="entry name" value="Multidrug resistance efflux transporter EmrE"/>
    <property type="match status" value="2"/>
</dbReference>
<gene>
    <name evidence="4" type="ORF">MWN34_18790</name>
</gene>
<organism evidence="4 5">
    <name type="scientific">Ancylobacter crimeensis</name>
    <dbReference type="NCBI Taxonomy" id="2579147"/>
    <lineage>
        <taxon>Bacteria</taxon>
        <taxon>Pseudomonadati</taxon>
        <taxon>Pseudomonadota</taxon>
        <taxon>Alphaproteobacteria</taxon>
        <taxon>Hyphomicrobiales</taxon>
        <taxon>Xanthobacteraceae</taxon>
        <taxon>Ancylobacter</taxon>
    </lineage>
</organism>
<protein>
    <submittedName>
        <fullName evidence="4">DMT family transporter</fullName>
    </submittedName>
</protein>
<evidence type="ECO:0000313" key="5">
    <source>
        <dbReference type="Proteomes" id="UP001203284"/>
    </source>
</evidence>
<dbReference type="Proteomes" id="UP001203284">
    <property type="component" value="Unassembled WGS sequence"/>
</dbReference>
<dbReference type="EMBL" id="JALKCH010000016">
    <property type="protein sequence ID" value="MCK0198949.1"/>
    <property type="molecule type" value="Genomic_DNA"/>
</dbReference>
<feature type="transmembrane region" description="Helical" evidence="2">
    <location>
        <begin position="34"/>
        <end position="54"/>
    </location>
</feature>
<keyword evidence="5" id="KW-1185">Reference proteome</keyword>
<feature type="domain" description="EamA" evidence="3">
    <location>
        <begin position="177"/>
        <end position="302"/>
    </location>
</feature>
<feature type="transmembrane region" description="Helical" evidence="2">
    <location>
        <begin position="233"/>
        <end position="255"/>
    </location>
</feature>
<evidence type="ECO:0000313" key="4">
    <source>
        <dbReference type="EMBL" id="MCK0198949.1"/>
    </source>
</evidence>
<dbReference type="Pfam" id="PF00892">
    <property type="entry name" value="EamA"/>
    <property type="match status" value="2"/>
</dbReference>
<reference evidence="4 5" key="1">
    <citation type="submission" date="2022-04" db="EMBL/GenBank/DDBJ databases">
        <authorList>
            <person name="Grouzdev D.S."/>
            <person name="Pantiukh K.S."/>
            <person name="Krutkina M.S."/>
        </authorList>
    </citation>
    <scope>NUCLEOTIDE SEQUENCE [LARGE SCALE GENOMIC DNA]</scope>
    <source>
        <strain evidence="4 5">6x-1</strain>
    </source>
</reference>
<comment type="caution">
    <text evidence="4">The sequence shown here is derived from an EMBL/GenBank/DDBJ whole genome shotgun (WGS) entry which is preliminary data.</text>
</comment>
<evidence type="ECO:0000256" key="2">
    <source>
        <dbReference type="SAM" id="Phobius"/>
    </source>
</evidence>
<name>A0ABT0DGE1_9HYPH</name>
<evidence type="ECO:0000259" key="3">
    <source>
        <dbReference type="Pfam" id="PF00892"/>
    </source>
</evidence>
<keyword evidence="2" id="KW-0812">Transmembrane</keyword>
<feature type="transmembrane region" description="Helical" evidence="2">
    <location>
        <begin position="207"/>
        <end position="227"/>
    </location>
</feature>
<sequence length="325" mass="34503">MSLSPADSTGAAVPPARPADSPHAALPLPGRHRLAGIGLMLAAFVLFATLDATVKWLGGHVNAMEIVWARYMGQFVLSCAVLNPWVMPGVWHTRRPVLQVVRSLLLLGTTLGNFFALQYLQLNQTISITFSMPFFVALFAGPMLGEWIGPRRWLAVMVGFAGVLLVVQPGTQSLHPAVFASLASAVCYAFYAITTRQLAASDSTATTMFYSCALGAGLTSLALPFFWSTPQGGTVLVNLGLTGIYGGLGHLLLVIAHRNAPAAVLAPFLYTQIVWMVLAGWLVFNEVPTATTLVGAAIVIASGLYLIARERAERAEAAIAATVPD</sequence>
<feature type="transmembrane region" description="Helical" evidence="2">
    <location>
        <begin position="153"/>
        <end position="171"/>
    </location>
</feature>
<feature type="transmembrane region" description="Helical" evidence="2">
    <location>
        <begin position="97"/>
        <end position="116"/>
    </location>
</feature>
<accession>A0ABT0DGE1</accession>
<feature type="transmembrane region" description="Helical" evidence="2">
    <location>
        <begin position="262"/>
        <end position="284"/>
    </location>
</feature>
<dbReference type="RefSeq" id="WP_247030850.1">
    <property type="nucleotide sequence ID" value="NZ_JALKCH010000016.1"/>
</dbReference>
<dbReference type="InterPro" id="IPR037185">
    <property type="entry name" value="EmrE-like"/>
</dbReference>
<feature type="domain" description="EamA" evidence="3">
    <location>
        <begin position="35"/>
        <end position="167"/>
    </location>
</feature>
<feature type="transmembrane region" description="Helical" evidence="2">
    <location>
        <begin position="177"/>
        <end position="195"/>
    </location>
</feature>
<proteinExistence type="predicted"/>
<feature type="transmembrane region" description="Helical" evidence="2">
    <location>
        <begin position="122"/>
        <end position="141"/>
    </location>
</feature>
<feature type="transmembrane region" description="Helical" evidence="2">
    <location>
        <begin position="290"/>
        <end position="308"/>
    </location>
</feature>